<accession>S8F3I0</accession>
<dbReference type="PANTHER" id="PTHR35871:SF1">
    <property type="entry name" value="CXC1-LIKE CYSTEINE CLUSTER ASSOCIATED WITH KDZ TRANSPOSASES DOMAIN-CONTAINING PROTEIN"/>
    <property type="match status" value="1"/>
</dbReference>
<dbReference type="eggNOG" id="ENOG502SIZV">
    <property type="taxonomic scope" value="Eukaryota"/>
</dbReference>
<proteinExistence type="predicted"/>
<dbReference type="AlphaFoldDB" id="S8F3I0"/>
<feature type="region of interest" description="Disordered" evidence="1">
    <location>
        <begin position="171"/>
        <end position="191"/>
    </location>
</feature>
<dbReference type="OrthoDB" id="6511194at2759"/>
<evidence type="ECO:0000313" key="3">
    <source>
        <dbReference type="Proteomes" id="UP000015241"/>
    </source>
</evidence>
<dbReference type="HOGENOM" id="CLU_005726_1_0_1"/>
<organism evidence="2 3">
    <name type="scientific">Fomitopsis schrenkii</name>
    <name type="common">Brown rot fungus</name>
    <dbReference type="NCBI Taxonomy" id="2126942"/>
    <lineage>
        <taxon>Eukaryota</taxon>
        <taxon>Fungi</taxon>
        <taxon>Dikarya</taxon>
        <taxon>Basidiomycota</taxon>
        <taxon>Agaricomycotina</taxon>
        <taxon>Agaricomycetes</taxon>
        <taxon>Polyporales</taxon>
        <taxon>Fomitopsis</taxon>
    </lineage>
</organism>
<dbReference type="EMBL" id="KE504271">
    <property type="protein sequence ID" value="EPS93514.1"/>
    <property type="molecule type" value="Genomic_DNA"/>
</dbReference>
<dbReference type="GO" id="GO:0003676">
    <property type="term" value="F:nucleic acid binding"/>
    <property type="evidence" value="ECO:0007669"/>
    <property type="project" value="InterPro"/>
</dbReference>
<dbReference type="PANTHER" id="PTHR35871">
    <property type="entry name" value="EXPRESSED PROTEIN"/>
    <property type="match status" value="1"/>
</dbReference>
<dbReference type="InterPro" id="IPR036397">
    <property type="entry name" value="RNaseH_sf"/>
</dbReference>
<evidence type="ECO:0008006" key="4">
    <source>
        <dbReference type="Google" id="ProtNLM"/>
    </source>
</evidence>
<keyword evidence="3" id="KW-1185">Reference proteome</keyword>
<dbReference type="Gene3D" id="3.30.420.10">
    <property type="entry name" value="Ribonuclease H-like superfamily/Ribonuclease H"/>
    <property type="match status" value="1"/>
</dbReference>
<evidence type="ECO:0000313" key="2">
    <source>
        <dbReference type="EMBL" id="EPS93514.1"/>
    </source>
</evidence>
<dbReference type="InParanoid" id="S8F3I0"/>
<evidence type="ECO:0000256" key="1">
    <source>
        <dbReference type="SAM" id="MobiDB-lite"/>
    </source>
</evidence>
<name>S8F3I0_FOMSC</name>
<sequence length="519" mass="60117">MPSAFTLDSRINSCRKGSTTWTVDRTDLPVNQFGTWNTSRIHDEDFSTEIQLHLQGIGKYVKAMDIVYYLDQANVKQRLGLARTVSHATAKRWMKVLGYRWTKTPRGQYIDGHERDDVVAYRQMTFLPRMAALETRTLTWSKEGEEEFGPRTHPADVLMWRQDETVFQAHDRRKQRWVHQSETATPEQKGEGASLMVSDFISADHGWLRSPDGTEHARELFRPGVGRDGYWSSSHFVQHMERAITIAQKHWPDKKHVFVVDNVNTHLKRPDGSLSALRMPMKVPKAERNWFVEVAVTNEQGHPMFGTDRKPMKKKIRMTHGWFRSITGVTYEQDLYFGEGDLRGPAHVFKGMAYILEERGFVNAHRMRAQCAKKFKDCPPGISNCCCRRTLYNQPDFANVKSELEIMCDRRGVELVVLPKFHPELNLIEQVWGNAKRTYRMSPPSSSEADLERNCLSSLEAVQLKTIRRYSNRALRFEDAYRIGLNGMEAAWVNKQYHGHRVIPEGILRQLDFPRALHN</sequence>
<protein>
    <recommendedName>
        <fullName evidence="4">Tc1-like transposase DDE domain-containing protein</fullName>
    </recommendedName>
</protein>
<dbReference type="Proteomes" id="UP000015241">
    <property type="component" value="Unassembled WGS sequence"/>
</dbReference>
<gene>
    <name evidence="2" type="ORF">FOMPIDRAFT_1055923</name>
</gene>
<reference evidence="2 3" key="1">
    <citation type="journal article" date="2012" name="Science">
        <title>The Paleozoic origin of enzymatic lignin decomposition reconstructed from 31 fungal genomes.</title>
        <authorList>
            <person name="Floudas D."/>
            <person name="Binder M."/>
            <person name="Riley R."/>
            <person name="Barry K."/>
            <person name="Blanchette R.A."/>
            <person name="Henrissat B."/>
            <person name="Martinez A.T."/>
            <person name="Otillar R."/>
            <person name="Spatafora J.W."/>
            <person name="Yadav J.S."/>
            <person name="Aerts A."/>
            <person name="Benoit I."/>
            <person name="Boyd A."/>
            <person name="Carlson A."/>
            <person name="Copeland A."/>
            <person name="Coutinho P.M."/>
            <person name="de Vries R.P."/>
            <person name="Ferreira P."/>
            <person name="Findley K."/>
            <person name="Foster B."/>
            <person name="Gaskell J."/>
            <person name="Glotzer D."/>
            <person name="Gorecki P."/>
            <person name="Heitman J."/>
            <person name="Hesse C."/>
            <person name="Hori C."/>
            <person name="Igarashi K."/>
            <person name="Jurgens J.A."/>
            <person name="Kallen N."/>
            <person name="Kersten P."/>
            <person name="Kohler A."/>
            <person name="Kuees U."/>
            <person name="Kumar T.K.A."/>
            <person name="Kuo A."/>
            <person name="LaButti K."/>
            <person name="Larrondo L.F."/>
            <person name="Lindquist E."/>
            <person name="Ling A."/>
            <person name="Lombard V."/>
            <person name="Lucas S."/>
            <person name="Lundell T."/>
            <person name="Martin R."/>
            <person name="McLaughlin D.J."/>
            <person name="Morgenstern I."/>
            <person name="Morin E."/>
            <person name="Murat C."/>
            <person name="Nagy L.G."/>
            <person name="Nolan M."/>
            <person name="Ohm R.A."/>
            <person name="Patyshakuliyeva A."/>
            <person name="Rokas A."/>
            <person name="Ruiz-Duenas F.J."/>
            <person name="Sabat G."/>
            <person name="Salamov A."/>
            <person name="Samejima M."/>
            <person name="Schmutz J."/>
            <person name="Slot J.C."/>
            <person name="St John F."/>
            <person name="Stenlid J."/>
            <person name="Sun H."/>
            <person name="Sun S."/>
            <person name="Syed K."/>
            <person name="Tsang A."/>
            <person name="Wiebenga A."/>
            <person name="Young D."/>
            <person name="Pisabarro A."/>
            <person name="Eastwood D.C."/>
            <person name="Martin F."/>
            <person name="Cullen D."/>
            <person name="Grigoriev I.V."/>
            <person name="Hibbett D.S."/>
        </authorList>
    </citation>
    <scope>NUCLEOTIDE SEQUENCE</scope>
    <source>
        <strain evidence="3">FP-58527</strain>
    </source>
</reference>